<accession>E8PMA6</accession>
<reference evidence="1 2" key="2">
    <citation type="journal article" date="2011" name="BMC Genomics">
        <title>Sequence of the hyperplastic genome of the naturally competent Thermus scotoductus SA-01.</title>
        <authorList>
            <person name="Gounder K."/>
            <person name="Brzuszkiewicz E."/>
            <person name="Liesegang H."/>
            <person name="Wollherr A."/>
            <person name="Daniel R."/>
            <person name="Gottschalk G."/>
            <person name="Reva O."/>
            <person name="Kumwenda B."/>
            <person name="Srivastava M."/>
            <person name="Bricio C."/>
            <person name="Berenguer J."/>
            <person name="van Heerden E."/>
            <person name="Litthauer D."/>
        </authorList>
    </citation>
    <scope>NUCLEOTIDE SEQUENCE [LARGE SCALE GENOMIC DNA]</scope>
    <source>
        <strain evidence="2">ATCC 700910 / SA-01</strain>
    </source>
</reference>
<organism evidence="1 2">
    <name type="scientific">Thermus scotoductus (strain ATCC 700910 / SA-01)</name>
    <dbReference type="NCBI Taxonomy" id="743525"/>
    <lineage>
        <taxon>Bacteria</taxon>
        <taxon>Thermotogati</taxon>
        <taxon>Deinococcota</taxon>
        <taxon>Deinococci</taxon>
        <taxon>Thermales</taxon>
        <taxon>Thermaceae</taxon>
        <taxon>Thermus</taxon>
    </lineage>
</organism>
<reference evidence="2" key="1">
    <citation type="submission" date="2010-03" db="EMBL/GenBank/DDBJ databases">
        <title>The genome sequence of Thermus scotoductus SA-01.</title>
        <authorList>
            <person name="Gounder K."/>
            <person name="Liesegang H."/>
            <person name="Brzuszkiewicz E."/>
            <person name="Wollherr A."/>
            <person name="Daniel R."/>
            <person name="Gottschalk G."/>
            <person name="van Heerden E."/>
            <person name="Litthauer D."/>
        </authorList>
    </citation>
    <scope>NUCLEOTIDE SEQUENCE [LARGE SCALE GENOMIC DNA]</scope>
    <source>
        <strain evidence="2">ATCC 700910 / SA-01</strain>
    </source>
</reference>
<name>E8PMA6_THESS</name>
<evidence type="ECO:0000313" key="1">
    <source>
        <dbReference type="EMBL" id="ADW22447.1"/>
    </source>
</evidence>
<proteinExistence type="predicted"/>
<evidence type="ECO:0000313" key="2">
    <source>
        <dbReference type="Proteomes" id="UP000008087"/>
    </source>
</evidence>
<dbReference type="Proteomes" id="UP000008087">
    <property type="component" value="Chromosome"/>
</dbReference>
<dbReference type="AlphaFoldDB" id="E8PMA6"/>
<sequence length="63" mass="6671">MLKKLLEADQLGLSLEWVGWASQRGSPAHLPAPEGCGPHSPKHPPQGGLLVPWHPLCGCALTV</sequence>
<dbReference type="HOGENOM" id="CLU_2884494_0_0_0"/>
<dbReference type="STRING" id="743525.TSC_c18330"/>
<dbReference type="EMBL" id="CP001962">
    <property type="protein sequence ID" value="ADW22447.1"/>
    <property type="molecule type" value="Genomic_DNA"/>
</dbReference>
<gene>
    <name evidence="1" type="ordered locus">TSC_c18330</name>
</gene>
<dbReference type="KEGG" id="tsc:TSC_c18330"/>
<protein>
    <submittedName>
        <fullName evidence="1">Uncharacterized protein</fullName>
    </submittedName>
</protein>